<feature type="transmembrane region" description="Helical" evidence="1">
    <location>
        <begin position="41"/>
        <end position="60"/>
    </location>
</feature>
<feature type="transmembrane region" description="Helical" evidence="1">
    <location>
        <begin position="372"/>
        <end position="392"/>
    </location>
</feature>
<reference evidence="2" key="1">
    <citation type="submission" date="2020-04" db="EMBL/GenBank/DDBJ databases">
        <authorList>
            <person name="Zhang T."/>
        </authorList>
    </citation>
    <scope>NUCLEOTIDE SEQUENCE</scope>
    <source>
        <strain evidence="2">HKST-UBA13</strain>
    </source>
</reference>
<dbReference type="NCBIfam" id="NF037982">
    <property type="entry name" value="Nramp_1"/>
    <property type="match status" value="1"/>
</dbReference>
<feature type="transmembrane region" description="Helical" evidence="1">
    <location>
        <begin position="12"/>
        <end position="35"/>
    </location>
</feature>
<feature type="transmembrane region" description="Helical" evidence="1">
    <location>
        <begin position="120"/>
        <end position="139"/>
    </location>
</feature>
<reference evidence="2" key="2">
    <citation type="journal article" date="2021" name="Microbiome">
        <title>Successional dynamics and alternative stable states in a saline activated sludge microbial community over 9 years.</title>
        <authorList>
            <person name="Wang Y."/>
            <person name="Ye J."/>
            <person name="Ju F."/>
            <person name="Liu L."/>
            <person name="Boyd J.A."/>
            <person name="Deng Y."/>
            <person name="Parks D.H."/>
            <person name="Jiang X."/>
            <person name="Yin X."/>
            <person name="Woodcroft B.J."/>
            <person name="Tyson G.W."/>
            <person name="Hugenholtz P."/>
            <person name="Polz M.F."/>
            <person name="Zhang T."/>
        </authorList>
    </citation>
    <scope>NUCLEOTIDE SEQUENCE</scope>
    <source>
        <strain evidence="2">HKST-UBA13</strain>
    </source>
</reference>
<name>A0A955L1N4_9BACT</name>
<gene>
    <name evidence="2" type="ORF">KC678_02195</name>
</gene>
<accession>A0A955L1N4</accession>
<dbReference type="Proteomes" id="UP000775877">
    <property type="component" value="Unassembled WGS sequence"/>
</dbReference>
<organism evidence="2 3">
    <name type="scientific">Candidatus Dojkabacteria bacterium</name>
    <dbReference type="NCBI Taxonomy" id="2099670"/>
    <lineage>
        <taxon>Bacteria</taxon>
        <taxon>Candidatus Dojkabacteria</taxon>
    </lineage>
</organism>
<keyword evidence="1" id="KW-0812">Transmembrane</keyword>
<feature type="transmembrane region" description="Helical" evidence="1">
    <location>
        <begin position="196"/>
        <end position="220"/>
    </location>
</feature>
<feature type="transmembrane region" description="Helical" evidence="1">
    <location>
        <begin position="276"/>
        <end position="299"/>
    </location>
</feature>
<feature type="transmembrane region" description="Helical" evidence="1">
    <location>
        <begin position="89"/>
        <end position="114"/>
    </location>
</feature>
<feature type="transmembrane region" description="Helical" evidence="1">
    <location>
        <begin position="319"/>
        <end position="345"/>
    </location>
</feature>
<evidence type="ECO:0000313" key="2">
    <source>
        <dbReference type="EMBL" id="MCA9381050.1"/>
    </source>
</evidence>
<proteinExistence type="predicted"/>
<keyword evidence="1" id="KW-0472">Membrane</keyword>
<evidence type="ECO:0000313" key="3">
    <source>
        <dbReference type="Proteomes" id="UP000775877"/>
    </source>
</evidence>
<dbReference type="EMBL" id="JAGQLJ010000044">
    <property type="protein sequence ID" value="MCA9381050.1"/>
    <property type="molecule type" value="Genomic_DNA"/>
</dbReference>
<feature type="transmembrane region" description="Helical" evidence="1">
    <location>
        <begin position="151"/>
        <end position="168"/>
    </location>
</feature>
<keyword evidence="1" id="KW-1133">Transmembrane helix</keyword>
<protein>
    <submittedName>
        <fullName evidence="2">Nramp family divalent metal transporter</fullName>
    </submittedName>
</protein>
<sequence length="463" mass="51349">MKKTIPKAPKLTLAFIGPGIVLIAMGLGSGEFILWPYLVAQFGFGVIWGALVGITAQYFVSNESGRYTLSTGGSVYTAFAKLNKLIPSWFIISTFASFAWPGIIGAGGTIFAHLFDIADARIPTIVMLLIIGLLLTFSGKVYTNLKNLQKFFVAVSIPVLFFIALALVDLDTITNITKGLVGIGNNYFLFPEGIPLMAFLGAVAYSGAAGNLILSHSFYVQDEGRGMAKYLDTQMDSKNLSNKNRKMIPEGIQPEESEENIGNFKQWFKISAFEQLFSFWFLGMVTIILLTIISFKLTFPYSGEEGLGFVFLQENALNIQFGSLVGLFFMITGITFLFTTQLGVFETTSRIMTENLQLASDKILHRFNRDSIYFLVLWIQVLVAIAITLLGLDQPIQLLVIQTFFSALSMFVLSGLIFWLNNSKLIPESMQPGFFRQLMVIASTLFFGAFVVFTLLDTFGLRF</sequence>
<feature type="transmembrane region" description="Helical" evidence="1">
    <location>
        <begin position="398"/>
        <end position="421"/>
    </location>
</feature>
<feature type="transmembrane region" description="Helical" evidence="1">
    <location>
        <begin position="433"/>
        <end position="456"/>
    </location>
</feature>
<evidence type="ECO:0000256" key="1">
    <source>
        <dbReference type="SAM" id="Phobius"/>
    </source>
</evidence>
<dbReference type="AlphaFoldDB" id="A0A955L1N4"/>
<comment type="caution">
    <text evidence="2">The sequence shown here is derived from an EMBL/GenBank/DDBJ whole genome shotgun (WGS) entry which is preliminary data.</text>
</comment>